<evidence type="ECO:0000313" key="9">
    <source>
        <dbReference type="Proteomes" id="UP001152320"/>
    </source>
</evidence>
<evidence type="ECO:0000256" key="6">
    <source>
        <dbReference type="SAM" id="MobiDB-lite"/>
    </source>
</evidence>
<reference evidence="8" key="1">
    <citation type="submission" date="2021-10" db="EMBL/GenBank/DDBJ databases">
        <title>Tropical sea cucumber genome reveals ecological adaptation and Cuvierian tubules defense mechanism.</title>
        <authorList>
            <person name="Chen T."/>
        </authorList>
    </citation>
    <scope>NUCLEOTIDE SEQUENCE</scope>
    <source>
        <strain evidence="8">Nanhai2018</strain>
        <tissue evidence="8">Muscle</tissue>
    </source>
</reference>
<dbReference type="InterPro" id="IPR007237">
    <property type="entry name" value="CD20-like"/>
</dbReference>
<organism evidence="8 9">
    <name type="scientific">Holothuria leucospilota</name>
    <name type="common">Black long sea cucumber</name>
    <name type="synonym">Mertensiothuria leucospilota</name>
    <dbReference type="NCBI Taxonomy" id="206669"/>
    <lineage>
        <taxon>Eukaryota</taxon>
        <taxon>Metazoa</taxon>
        <taxon>Echinodermata</taxon>
        <taxon>Eleutherozoa</taxon>
        <taxon>Echinozoa</taxon>
        <taxon>Holothuroidea</taxon>
        <taxon>Aspidochirotacea</taxon>
        <taxon>Aspidochirotida</taxon>
        <taxon>Holothuriidae</taxon>
        <taxon>Holothuria</taxon>
    </lineage>
</organism>
<dbReference type="Proteomes" id="UP001152320">
    <property type="component" value="Chromosome 23"/>
</dbReference>
<keyword evidence="9" id="KW-1185">Reference proteome</keyword>
<evidence type="ECO:0000256" key="3">
    <source>
        <dbReference type="ARBA" id="ARBA00022692"/>
    </source>
</evidence>
<evidence type="ECO:0000313" key="8">
    <source>
        <dbReference type="EMBL" id="KAJ8019781.1"/>
    </source>
</evidence>
<comment type="caution">
    <text evidence="8">The sequence shown here is derived from an EMBL/GenBank/DDBJ whole genome shotgun (WGS) entry which is preliminary data.</text>
</comment>
<dbReference type="PANTHER" id="PTHR23320">
    <property type="entry name" value="MEMBRANE-SPANNING 4-DOMAINS SUBFAMILY A MS4A -RELATED"/>
    <property type="match status" value="1"/>
</dbReference>
<evidence type="ECO:0000256" key="1">
    <source>
        <dbReference type="ARBA" id="ARBA00004141"/>
    </source>
</evidence>
<evidence type="ECO:0000256" key="7">
    <source>
        <dbReference type="SAM" id="Phobius"/>
    </source>
</evidence>
<feature type="region of interest" description="Disordered" evidence="6">
    <location>
        <begin position="274"/>
        <end position="314"/>
    </location>
</feature>
<feature type="transmembrane region" description="Helical" evidence="7">
    <location>
        <begin position="114"/>
        <end position="138"/>
    </location>
</feature>
<comment type="similarity">
    <text evidence="2">Belongs to the MS4A family.</text>
</comment>
<feature type="transmembrane region" description="Helical" evidence="7">
    <location>
        <begin position="42"/>
        <end position="63"/>
    </location>
</feature>
<keyword evidence="4 7" id="KW-1133">Transmembrane helix</keyword>
<dbReference type="AlphaFoldDB" id="A0A9Q0YE20"/>
<dbReference type="InterPro" id="IPR030417">
    <property type="entry name" value="MS4A"/>
</dbReference>
<gene>
    <name evidence="8" type="ORF">HOLleu_41510</name>
</gene>
<evidence type="ECO:0000256" key="5">
    <source>
        <dbReference type="ARBA" id="ARBA00023136"/>
    </source>
</evidence>
<keyword evidence="3 7" id="KW-0812">Transmembrane</keyword>
<protein>
    <submittedName>
        <fullName evidence="8">Uncharacterized protein</fullName>
    </submittedName>
</protein>
<feature type="compositionally biased region" description="Basic and acidic residues" evidence="6">
    <location>
        <begin position="288"/>
        <end position="300"/>
    </location>
</feature>
<name>A0A9Q0YE20_HOLLE</name>
<sequence>MYMNDLRGSYKVADNALRLSFLDQIENKTKHKQQTILSSQKWCAVGQLIIGIVSTVSGIITMICSRGPIDGPYSKNCREIDNSSFGMWSGVIYIATGVLGAYGSNKMKELQIPLYIGFSIFSCVVSASGIIIMFYYFALCSGDSGGCPRSLQNDDSTVNTTSCVEENKGDLTAKTFFRFTGYVVLIFAHGNGMTFSIIGASFSCCRMKCCNQSSTMEELMSHLQDDTGPATISTCPKPPNNAKPPSECRVEDTNEVEQIYFEADVTTKDPPISYISVQEHNSAEEETEQKSPIKKPEKPNRRYCGVKSTKETKR</sequence>
<dbReference type="Pfam" id="PF04103">
    <property type="entry name" value="CD20"/>
    <property type="match status" value="1"/>
</dbReference>
<feature type="transmembrane region" description="Helical" evidence="7">
    <location>
        <begin position="83"/>
        <end position="102"/>
    </location>
</feature>
<comment type="subcellular location">
    <subcellularLocation>
        <location evidence="1">Membrane</location>
        <topology evidence="1">Multi-pass membrane protein</topology>
    </subcellularLocation>
</comment>
<evidence type="ECO:0000256" key="2">
    <source>
        <dbReference type="ARBA" id="ARBA00009565"/>
    </source>
</evidence>
<dbReference type="GO" id="GO:0016020">
    <property type="term" value="C:membrane"/>
    <property type="evidence" value="ECO:0007669"/>
    <property type="project" value="UniProtKB-SubCell"/>
</dbReference>
<dbReference type="EMBL" id="JAIZAY010000023">
    <property type="protein sequence ID" value="KAJ8019781.1"/>
    <property type="molecule type" value="Genomic_DNA"/>
</dbReference>
<proteinExistence type="inferred from homology"/>
<evidence type="ECO:0000256" key="4">
    <source>
        <dbReference type="ARBA" id="ARBA00022989"/>
    </source>
</evidence>
<keyword evidence="5 7" id="KW-0472">Membrane</keyword>
<dbReference type="PANTHER" id="PTHR23320:SF130">
    <property type="entry name" value="TRANSMEMBRANE PROTEIN 212"/>
    <property type="match status" value="1"/>
</dbReference>
<accession>A0A9Q0YE20</accession>